<organism evidence="1 2">
    <name type="scientific">Conidiobolus coronatus (strain ATCC 28846 / CBS 209.66 / NRRL 28638)</name>
    <name type="common">Delacroixia coronata</name>
    <dbReference type="NCBI Taxonomy" id="796925"/>
    <lineage>
        <taxon>Eukaryota</taxon>
        <taxon>Fungi</taxon>
        <taxon>Fungi incertae sedis</taxon>
        <taxon>Zoopagomycota</taxon>
        <taxon>Entomophthoromycotina</taxon>
        <taxon>Entomophthoromycetes</taxon>
        <taxon>Entomophthorales</taxon>
        <taxon>Ancylistaceae</taxon>
        <taxon>Conidiobolus</taxon>
    </lineage>
</organism>
<dbReference type="Proteomes" id="UP000070444">
    <property type="component" value="Unassembled WGS sequence"/>
</dbReference>
<proteinExistence type="predicted"/>
<evidence type="ECO:0000313" key="2">
    <source>
        <dbReference type="Proteomes" id="UP000070444"/>
    </source>
</evidence>
<protein>
    <recommendedName>
        <fullName evidence="3">Transcription factor domain-containing protein</fullName>
    </recommendedName>
</protein>
<evidence type="ECO:0008006" key="3">
    <source>
        <dbReference type="Google" id="ProtNLM"/>
    </source>
</evidence>
<dbReference type="AlphaFoldDB" id="A0A137NP91"/>
<name>A0A137NP91_CONC2</name>
<accession>A0A137NP91</accession>
<keyword evidence="2" id="KW-1185">Reference proteome</keyword>
<reference evidence="1 2" key="1">
    <citation type="journal article" date="2015" name="Genome Biol. Evol.">
        <title>Phylogenomic analyses indicate that early fungi evolved digesting cell walls of algal ancestors of land plants.</title>
        <authorList>
            <person name="Chang Y."/>
            <person name="Wang S."/>
            <person name="Sekimoto S."/>
            <person name="Aerts A.L."/>
            <person name="Choi C."/>
            <person name="Clum A."/>
            <person name="LaButti K.M."/>
            <person name="Lindquist E.A."/>
            <person name="Yee Ngan C."/>
            <person name="Ohm R.A."/>
            <person name="Salamov A.A."/>
            <person name="Grigoriev I.V."/>
            <person name="Spatafora J.W."/>
            <person name="Berbee M.L."/>
        </authorList>
    </citation>
    <scope>NUCLEOTIDE SEQUENCE [LARGE SCALE GENOMIC DNA]</scope>
    <source>
        <strain evidence="1 2">NRRL 28638</strain>
    </source>
</reference>
<dbReference type="EMBL" id="KQ965441">
    <property type="protein sequence ID" value="KXN64557.1"/>
    <property type="molecule type" value="Genomic_DNA"/>
</dbReference>
<sequence length="512" mass="61037">MESKKHKSISGKSPNIAKSYQYSKNNFYQIKEDDLDDVYNRLELFEKTLTKAIKSSDDNISERHCNNNKETMKYRKMTINQRILKIFKYDDFPKRLISFYFTYQYFFTTPSVFSIKEYYKCMVRFNGEIPEYLTCAIMSKSSLYYPCSQLYRINLGYSNYYYELSVKYLNISMSRNEIDIYMLYALSILSWIDKSLNRQFFRFSRVSTSTKLVQVLGLTSSYFNPNSENINLSQSSLKKLLGFLMADNKEISKVFNIPKINLCKKLELDCYQMRNEENDKTLIDRSINLLPKEYKFTFKAAEYYLNLKFTHINALEKNLNSKSAAYCFEECYKLIRYINEKYCGLPRTVRYSKNCLNIEEIEKSPLLIRILRLYQLVLRQITEIYGLMVRIIHKCSTYQIILLSQNISIFFERVLDLLKDQHFFILKSSKNDIYLDSPHFFYFGSLLLDLMENLNRELDNRKCLNLKVYLETTLTGFNSFTTLITHFQSDWEGSDKILKSLTERYEPIRLIK</sequence>
<evidence type="ECO:0000313" key="1">
    <source>
        <dbReference type="EMBL" id="KXN64557.1"/>
    </source>
</evidence>
<gene>
    <name evidence="1" type="ORF">CONCODRAFT_14300</name>
</gene>